<dbReference type="EMBL" id="BLAY01000054">
    <property type="protein sequence ID" value="GET38864.1"/>
    <property type="molecule type" value="Genomic_DNA"/>
</dbReference>
<sequence>MSHLSRRQFFQLVGSALATVGFGQLNFQKQADSYGKVLAQSTPRKLALLVGINSYPSHPLRGCVNDV</sequence>
<dbReference type="AlphaFoldDB" id="A0AAV3XEJ4"/>
<evidence type="ECO:0000313" key="1">
    <source>
        <dbReference type="EMBL" id="GET38864.1"/>
    </source>
</evidence>
<name>A0AAV3XEJ4_9CYAN</name>
<dbReference type="PROSITE" id="PS51318">
    <property type="entry name" value="TAT"/>
    <property type="match status" value="1"/>
</dbReference>
<dbReference type="Gene3D" id="3.40.50.12660">
    <property type="match status" value="1"/>
</dbReference>
<reference evidence="1" key="1">
    <citation type="submission" date="2019-10" db="EMBL/GenBank/DDBJ databases">
        <title>Draft genome sequece of Microseira wollei NIES-4236.</title>
        <authorList>
            <person name="Yamaguchi H."/>
            <person name="Suzuki S."/>
            <person name="Kawachi M."/>
        </authorList>
    </citation>
    <scope>NUCLEOTIDE SEQUENCE</scope>
    <source>
        <strain evidence="1">NIES-4236</strain>
    </source>
</reference>
<keyword evidence="2" id="KW-1185">Reference proteome</keyword>
<comment type="caution">
    <text evidence="1">The sequence shown here is derived from an EMBL/GenBank/DDBJ whole genome shotgun (WGS) entry which is preliminary data.</text>
</comment>
<evidence type="ECO:0000313" key="2">
    <source>
        <dbReference type="Proteomes" id="UP001050975"/>
    </source>
</evidence>
<protein>
    <submittedName>
        <fullName evidence="1">Peptidase C14, caspase catalytic subunit p20</fullName>
    </submittedName>
</protein>
<gene>
    <name evidence="1" type="ORF">MiSe_36230</name>
</gene>
<dbReference type="InterPro" id="IPR006311">
    <property type="entry name" value="TAT_signal"/>
</dbReference>
<dbReference type="Proteomes" id="UP001050975">
    <property type="component" value="Unassembled WGS sequence"/>
</dbReference>
<accession>A0AAV3XEJ4</accession>
<proteinExistence type="predicted"/>
<organism evidence="1 2">
    <name type="scientific">Microseira wollei NIES-4236</name>
    <dbReference type="NCBI Taxonomy" id="2530354"/>
    <lineage>
        <taxon>Bacteria</taxon>
        <taxon>Bacillati</taxon>
        <taxon>Cyanobacteriota</taxon>
        <taxon>Cyanophyceae</taxon>
        <taxon>Oscillatoriophycideae</taxon>
        <taxon>Aerosakkonematales</taxon>
        <taxon>Aerosakkonemataceae</taxon>
        <taxon>Microseira</taxon>
    </lineage>
</organism>
<dbReference type="RefSeq" id="WP_226583349.1">
    <property type="nucleotide sequence ID" value="NZ_BLAY01000054.1"/>
</dbReference>